<dbReference type="Proteomes" id="UP001595955">
    <property type="component" value="Unassembled WGS sequence"/>
</dbReference>
<dbReference type="InterPro" id="IPR017853">
    <property type="entry name" value="GH"/>
</dbReference>
<evidence type="ECO:0000313" key="1">
    <source>
        <dbReference type="EMBL" id="MFC4553786.1"/>
    </source>
</evidence>
<reference evidence="2" key="1">
    <citation type="journal article" date="2019" name="Int. J. Syst. Evol. Microbiol.">
        <title>The Global Catalogue of Microorganisms (GCM) 10K type strain sequencing project: providing services to taxonomists for standard genome sequencing and annotation.</title>
        <authorList>
            <consortium name="The Broad Institute Genomics Platform"/>
            <consortium name="The Broad Institute Genome Sequencing Center for Infectious Disease"/>
            <person name="Wu L."/>
            <person name="Ma J."/>
        </authorList>
    </citation>
    <scope>NUCLEOTIDE SEQUENCE [LARGE SCALE GENOMIC DNA]</scope>
    <source>
        <strain evidence="2">JCM 3369</strain>
    </source>
</reference>
<dbReference type="SUPFAM" id="SSF51445">
    <property type="entry name" value="(Trans)glycosidases"/>
    <property type="match status" value="1"/>
</dbReference>
<accession>A0ABV9D557</accession>
<dbReference type="RefSeq" id="WP_122823033.1">
    <property type="nucleotide sequence ID" value="NZ_CP033325.1"/>
</dbReference>
<organism evidence="1 2">
    <name type="scientific">Georgenia faecalis</name>
    <dbReference type="NCBI Taxonomy" id="2483799"/>
    <lineage>
        <taxon>Bacteria</taxon>
        <taxon>Bacillati</taxon>
        <taxon>Actinomycetota</taxon>
        <taxon>Actinomycetes</taxon>
        <taxon>Micrococcales</taxon>
        <taxon>Bogoriellaceae</taxon>
        <taxon>Georgenia</taxon>
    </lineage>
</organism>
<protein>
    <submittedName>
        <fullName evidence="1">Uncharacterized protein</fullName>
    </submittedName>
</protein>
<dbReference type="Gene3D" id="3.20.20.80">
    <property type="entry name" value="Glycosidases"/>
    <property type="match status" value="1"/>
</dbReference>
<dbReference type="EMBL" id="JBHSGF010000001">
    <property type="protein sequence ID" value="MFC4553786.1"/>
    <property type="molecule type" value="Genomic_DNA"/>
</dbReference>
<proteinExistence type="predicted"/>
<comment type="caution">
    <text evidence="1">The sequence shown here is derived from an EMBL/GenBank/DDBJ whole genome shotgun (WGS) entry which is preliminary data.</text>
</comment>
<name>A0ABV9D557_9MICO</name>
<gene>
    <name evidence="1" type="ORF">ACFO3F_00875</name>
</gene>
<keyword evidence="2" id="KW-1185">Reference proteome</keyword>
<evidence type="ECO:0000313" key="2">
    <source>
        <dbReference type="Proteomes" id="UP001595955"/>
    </source>
</evidence>
<sequence length="615" mass="65914">MRVDERPGATTITADAYVLEVRANPPRAVLADPDGLIWTHLSLLASVARTDDADETYSVAPPRVDATDDDGVVVVVEQTSTAWEHKEVRLACREGALELTVTVRGHGRLGDVTVLGGRAVLPNGAAGTFRSAIEFASVYSPTPSEPVQVVRPAHSAVVLGVVGDALPGRLHAVFSPPPLCLVLGRAAATGPTQVPAGDWLRLAVRAGAAELRFTELTYESVDGGFSLRLDYDGHTRVDGEFTTPPLVIAPAADPLQALADHRRELVDAGLAPAGPAHPAAAWWREPIFCGWGAQCARAPFGPASHPYRLADLAPAVVPPGVAIGPDLARQDVYDELLAHLDGAGVRPGTIVLDDRWQARYGLGEPDPERWPDLRAWIADRHRDGQRVLLWWKAWDPDGVPAAECVRDPGGRPVAVDPGNPAYRERLAAIVRFLVSAEGLDADGVKVDFTQRAPAGRALVAAPADDGGPGPWGIAALHVLLATLYDALKAAKPDALMITHTPHPAFGDVCDMVRLNDVLERDPTAALVPVADQLCFRHDVVRATMPGHLVDTDQWPMPDRAQWRAYVEAQADLGVPALYYAERMDRSGEELGPEDLALVARTWERYRARVAGAGGR</sequence>